<evidence type="ECO:0000256" key="1">
    <source>
        <dbReference type="SAM" id="MobiDB-lite"/>
    </source>
</evidence>
<gene>
    <name evidence="2" type="ORF">HF568_06220</name>
</gene>
<dbReference type="AlphaFoldDB" id="A0A8X8GDF0"/>
<evidence type="ECO:0000313" key="2">
    <source>
        <dbReference type="EMBL" id="MBU2722808.1"/>
    </source>
</evidence>
<protein>
    <submittedName>
        <fullName evidence="2">Uncharacterized protein</fullName>
    </submittedName>
</protein>
<organism evidence="2 3">
    <name type="scientific">Acidithiobacillus ferridurans</name>
    <dbReference type="NCBI Taxonomy" id="1232575"/>
    <lineage>
        <taxon>Bacteria</taxon>
        <taxon>Pseudomonadati</taxon>
        <taxon>Pseudomonadota</taxon>
        <taxon>Acidithiobacillia</taxon>
        <taxon>Acidithiobacillales</taxon>
        <taxon>Acidithiobacillaceae</taxon>
        <taxon>Acidithiobacillus</taxon>
    </lineage>
</organism>
<evidence type="ECO:0000313" key="3">
    <source>
        <dbReference type="Proteomes" id="UP000887300"/>
    </source>
</evidence>
<dbReference type="Proteomes" id="UP000887300">
    <property type="component" value="Unassembled WGS sequence"/>
</dbReference>
<proteinExistence type="predicted"/>
<name>A0A8X8GDF0_ACIFI</name>
<feature type="region of interest" description="Disordered" evidence="1">
    <location>
        <begin position="62"/>
        <end position="93"/>
    </location>
</feature>
<sequence length="93" mass="10049">MPDPLRIVCGVRASHPELLQDLAALDQRDRPERLRVLATLGLMYLRHGLIAPSAAVHPGETQQAAVLHGDSPPSKAVSRRLARNMASSFSDSS</sequence>
<reference evidence="2" key="1">
    <citation type="journal article" date="2021" name="ISME J.">
        <title>Genomic evolution of the class Acidithiobacillia: deep-branching Proteobacteria living in extreme acidic conditions.</title>
        <authorList>
            <person name="Moya-Beltran A."/>
            <person name="Beard S."/>
            <person name="Rojas-Villalobos C."/>
            <person name="Issotta F."/>
            <person name="Gallardo Y."/>
            <person name="Ulloa R."/>
            <person name="Giaveno A."/>
            <person name="Degli Esposti M."/>
            <person name="Johnson D.B."/>
            <person name="Quatrini R."/>
        </authorList>
    </citation>
    <scope>NUCLEOTIDE SEQUENCE</scope>
    <source>
        <strain evidence="2">DSM 583</strain>
    </source>
</reference>
<accession>A0A8X8GDF0</accession>
<dbReference type="EMBL" id="JABBHS010000191">
    <property type="protein sequence ID" value="MBU2722808.1"/>
    <property type="molecule type" value="Genomic_DNA"/>
</dbReference>
<comment type="caution">
    <text evidence="2">The sequence shown here is derived from an EMBL/GenBank/DDBJ whole genome shotgun (WGS) entry which is preliminary data.</text>
</comment>
<dbReference type="RefSeq" id="WP_215886166.1">
    <property type="nucleotide sequence ID" value="NZ_CP134225.1"/>
</dbReference>